<name>A0A7R9PWI7_9ACAR</name>
<dbReference type="Pfam" id="PF13306">
    <property type="entry name" value="LRR_5"/>
    <property type="match status" value="2"/>
</dbReference>
<dbReference type="EMBL" id="CAJPIZ010001713">
    <property type="protein sequence ID" value="CAG2103968.1"/>
    <property type="molecule type" value="Genomic_DNA"/>
</dbReference>
<gene>
    <name evidence="1" type="ORF">OSB1V03_LOCUS3993</name>
</gene>
<evidence type="ECO:0000313" key="1">
    <source>
        <dbReference type="EMBL" id="CAD7623538.1"/>
    </source>
</evidence>
<dbReference type="InterPro" id="IPR032675">
    <property type="entry name" value="LRR_dom_sf"/>
</dbReference>
<feature type="non-terminal residue" evidence="1">
    <location>
        <position position="1"/>
    </location>
</feature>
<dbReference type="OrthoDB" id="6363818at2759"/>
<evidence type="ECO:0000313" key="2">
    <source>
        <dbReference type="Proteomes" id="UP000759131"/>
    </source>
</evidence>
<keyword evidence="2" id="KW-1185">Reference proteome</keyword>
<sequence length="426" mass="47841">MTFGDISFGKIVIDKTNLTYIWPDAFAASFAVTKELIISSNPHLEQDNMYELMRKFTNVVTIAELHNTKMTMVPENAFGNQPKIRQLTIQSGEQSIGSHAFRGLSSLIGLHIQWNSLSHFSANAFSIDQPSSEELYIQFDGNNFNEHSFDTGAYVGINRPTGLGSYWIKQNNLFDKFRKVKCSDELKWAVCLLANIQLIAGKCPDPSEILPCYGCEDGFITCSGNENIDLIKIFDKLNKALDPKEKNFLTFEFNNTGVTHIKSNTFGDISFAKILINHTNLVYINPAAFSASHTVTKELIITSNPHLEHDIYELISIFTNVVNVVEMYNTKITMVPDNAFGNQPKILMTFNSLSASISTIMSCFICGLVSTKSAKLQRILHAINARDLSDDEYNEWLMFGTIVRNTRTFGFTIGGYAVFNKLTFIE</sequence>
<dbReference type="Gene3D" id="3.80.10.10">
    <property type="entry name" value="Ribonuclease Inhibitor"/>
    <property type="match status" value="1"/>
</dbReference>
<proteinExistence type="predicted"/>
<organism evidence="1">
    <name type="scientific">Medioppia subpectinata</name>
    <dbReference type="NCBI Taxonomy" id="1979941"/>
    <lineage>
        <taxon>Eukaryota</taxon>
        <taxon>Metazoa</taxon>
        <taxon>Ecdysozoa</taxon>
        <taxon>Arthropoda</taxon>
        <taxon>Chelicerata</taxon>
        <taxon>Arachnida</taxon>
        <taxon>Acari</taxon>
        <taxon>Acariformes</taxon>
        <taxon>Sarcoptiformes</taxon>
        <taxon>Oribatida</taxon>
        <taxon>Brachypylina</taxon>
        <taxon>Oppioidea</taxon>
        <taxon>Oppiidae</taxon>
        <taxon>Medioppia</taxon>
    </lineage>
</organism>
<accession>A0A7R9PWI7</accession>
<dbReference type="InterPro" id="IPR026906">
    <property type="entry name" value="LRR_5"/>
</dbReference>
<dbReference type="AlphaFoldDB" id="A0A7R9PWI7"/>
<dbReference type="Proteomes" id="UP000759131">
    <property type="component" value="Unassembled WGS sequence"/>
</dbReference>
<dbReference type="EMBL" id="OC856288">
    <property type="protein sequence ID" value="CAD7623538.1"/>
    <property type="molecule type" value="Genomic_DNA"/>
</dbReference>
<dbReference type="SUPFAM" id="SSF52058">
    <property type="entry name" value="L domain-like"/>
    <property type="match status" value="1"/>
</dbReference>
<protein>
    <submittedName>
        <fullName evidence="1">Uncharacterized protein</fullName>
    </submittedName>
</protein>
<reference evidence="1" key="1">
    <citation type="submission" date="2020-11" db="EMBL/GenBank/DDBJ databases">
        <authorList>
            <person name="Tran Van P."/>
        </authorList>
    </citation>
    <scope>NUCLEOTIDE SEQUENCE</scope>
</reference>